<sequence length="459" mass="50334">MRAFPPAWPKQPEAFTVVKQADDLLLKEDLWLADARDFLRNGPQWPMADMSKAPRTELPRRLQSVNFLAWQKGQLTEHLRRKSEQTLVAAADLRELIVAVQRDAASIQEEEEALCQAEEELLVGRQRCARELQQLWEDLDVREKALEEAALEALDVEAGEELHQAQQLSEAVCEQAGDLQEETALLFDLHQDLETREAALHCSEVAFGCLVERELSLEGLENLREGIAKQLSEMMALGDSACEAVLTSVGGVGWTEGDFPVSDSERGDLAPSSARLVYPSRDDTSTGRKTNVRKSDARASTPESPKDDYSLEAEEEFFYEEGEEEAEDDPDPEVELEEEEEQVELLPQRLDPLLGTVDSSPGALPSESCFIGVPADANAQASNASVSNASASATARVPAPWVPAAYPQVNRSSFPLPSAGAYPPRVAVAPLAKFPVSYCPRPATSPGRAAYVQVVAPKR</sequence>
<dbReference type="EMBL" id="CAXAMM010005447">
    <property type="protein sequence ID" value="CAK9007319.1"/>
    <property type="molecule type" value="Genomic_DNA"/>
</dbReference>
<feature type="region of interest" description="Disordered" evidence="1">
    <location>
        <begin position="277"/>
        <end position="339"/>
    </location>
</feature>
<feature type="compositionally biased region" description="Acidic residues" evidence="1">
    <location>
        <begin position="310"/>
        <end position="339"/>
    </location>
</feature>
<name>A0ABP0IYY4_9DINO</name>
<proteinExistence type="predicted"/>
<comment type="caution">
    <text evidence="2">The sequence shown here is derived from an EMBL/GenBank/DDBJ whole genome shotgun (WGS) entry which is preliminary data.</text>
</comment>
<dbReference type="Proteomes" id="UP001642464">
    <property type="component" value="Unassembled WGS sequence"/>
</dbReference>
<gene>
    <name evidence="2" type="ORF">SCF082_LOCUS9407</name>
</gene>
<accession>A0ABP0IYY4</accession>
<keyword evidence="3" id="KW-1185">Reference proteome</keyword>
<evidence type="ECO:0000313" key="2">
    <source>
        <dbReference type="EMBL" id="CAK9007319.1"/>
    </source>
</evidence>
<protein>
    <submittedName>
        <fullName evidence="2">Uncharacterized protein</fullName>
    </submittedName>
</protein>
<reference evidence="2 3" key="1">
    <citation type="submission" date="2024-02" db="EMBL/GenBank/DDBJ databases">
        <authorList>
            <person name="Chen Y."/>
            <person name="Shah S."/>
            <person name="Dougan E. K."/>
            <person name="Thang M."/>
            <person name="Chan C."/>
        </authorList>
    </citation>
    <scope>NUCLEOTIDE SEQUENCE [LARGE SCALE GENOMIC DNA]</scope>
</reference>
<organism evidence="2 3">
    <name type="scientific">Durusdinium trenchii</name>
    <dbReference type="NCBI Taxonomy" id="1381693"/>
    <lineage>
        <taxon>Eukaryota</taxon>
        <taxon>Sar</taxon>
        <taxon>Alveolata</taxon>
        <taxon>Dinophyceae</taxon>
        <taxon>Suessiales</taxon>
        <taxon>Symbiodiniaceae</taxon>
        <taxon>Durusdinium</taxon>
    </lineage>
</organism>
<evidence type="ECO:0000313" key="3">
    <source>
        <dbReference type="Proteomes" id="UP001642464"/>
    </source>
</evidence>
<evidence type="ECO:0000256" key="1">
    <source>
        <dbReference type="SAM" id="MobiDB-lite"/>
    </source>
</evidence>